<comment type="caution">
    <text evidence="3">The sequence shown here is derived from an EMBL/GenBank/DDBJ whole genome shotgun (WGS) entry which is preliminary data.</text>
</comment>
<feature type="domain" description="AAA+ ATPase" evidence="2">
    <location>
        <begin position="22"/>
        <end position="172"/>
    </location>
</feature>
<dbReference type="SUPFAM" id="SSF52540">
    <property type="entry name" value="P-loop containing nucleoside triphosphate hydrolases"/>
    <property type="match status" value="1"/>
</dbReference>
<sequence>MTLIGHEKPRRAWMQACQGDRLHHAWLLAGPSGVGKATFARLCAAELVGAGEGAGSPSPDNHPDILALSRAPADDKEARNRDEGKPFKRKRNISVEQVRTLQRRLNTRPTLGARRAIIIDPADDLESGAANALLKSLEEPPAGNVFFLVTHRPGRLLPTIRSRCRVLRFDRLPEEQVRQVLAHERPEVGGEHLDTAIAGANGSPGAAMTWIDEDLARVDAAMRALLRDSVRSAEHRGALAAAIGARPTPERLAAVFTLARRLLAGEVRSAPAEARPRIIEAHAALVDLAARAPTANFDPGLLAMQIGGLLASAALPREAA</sequence>
<accession>A0ABQ1FAN7</accession>
<protein>
    <submittedName>
        <fullName evidence="3">DNA polymerase III subunit delta</fullName>
    </submittedName>
</protein>
<dbReference type="PANTHER" id="PTHR11669:SF8">
    <property type="entry name" value="DNA POLYMERASE III SUBUNIT DELTA"/>
    <property type="match status" value="1"/>
</dbReference>
<keyword evidence="4" id="KW-1185">Reference proteome</keyword>
<name>A0ABQ1FAN7_9SPHN</name>
<evidence type="ECO:0000313" key="3">
    <source>
        <dbReference type="EMBL" id="GGA03929.1"/>
    </source>
</evidence>
<feature type="compositionally biased region" description="Basic and acidic residues" evidence="1">
    <location>
        <begin position="72"/>
        <end position="86"/>
    </location>
</feature>
<dbReference type="Pfam" id="PF13177">
    <property type="entry name" value="DNA_pol3_delta2"/>
    <property type="match status" value="1"/>
</dbReference>
<dbReference type="Gene3D" id="3.40.50.300">
    <property type="entry name" value="P-loop containing nucleotide triphosphate hydrolases"/>
    <property type="match status" value="1"/>
</dbReference>
<dbReference type="InterPro" id="IPR027417">
    <property type="entry name" value="P-loop_NTPase"/>
</dbReference>
<evidence type="ECO:0000256" key="1">
    <source>
        <dbReference type="SAM" id="MobiDB-lite"/>
    </source>
</evidence>
<dbReference type="InterPro" id="IPR003593">
    <property type="entry name" value="AAA+_ATPase"/>
</dbReference>
<dbReference type="EMBL" id="BMID01000001">
    <property type="protein sequence ID" value="GGA03929.1"/>
    <property type="molecule type" value="Genomic_DNA"/>
</dbReference>
<dbReference type="RefSeq" id="WP_229658095.1">
    <property type="nucleotide sequence ID" value="NZ_BMID01000001.1"/>
</dbReference>
<feature type="region of interest" description="Disordered" evidence="1">
    <location>
        <begin position="52"/>
        <end position="87"/>
    </location>
</feature>
<organism evidence="3 4">
    <name type="scientific">Blastomonas marina</name>
    <dbReference type="NCBI Taxonomy" id="1867408"/>
    <lineage>
        <taxon>Bacteria</taxon>
        <taxon>Pseudomonadati</taxon>
        <taxon>Pseudomonadota</taxon>
        <taxon>Alphaproteobacteria</taxon>
        <taxon>Sphingomonadales</taxon>
        <taxon>Sphingomonadaceae</taxon>
        <taxon>Blastomonas</taxon>
    </lineage>
</organism>
<dbReference type="SMART" id="SM00382">
    <property type="entry name" value="AAA"/>
    <property type="match status" value="1"/>
</dbReference>
<dbReference type="PANTHER" id="PTHR11669">
    <property type="entry name" value="REPLICATION FACTOR C / DNA POLYMERASE III GAMMA-TAU SUBUNIT"/>
    <property type="match status" value="1"/>
</dbReference>
<dbReference type="InterPro" id="IPR050238">
    <property type="entry name" value="DNA_Rep/Repair_Clamp_Loader"/>
</dbReference>
<evidence type="ECO:0000313" key="4">
    <source>
        <dbReference type="Proteomes" id="UP000603317"/>
    </source>
</evidence>
<proteinExistence type="predicted"/>
<gene>
    <name evidence="3" type="ORF">GCM10010923_11130</name>
</gene>
<evidence type="ECO:0000259" key="2">
    <source>
        <dbReference type="SMART" id="SM00382"/>
    </source>
</evidence>
<dbReference type="Proteomes" id="UP000603317">
    <property type="component" value="Unassembled WGS sequence"/>
</dbReference>
<reference evidence="4" key="1">
    <citation type="journal article" date="2019" name="Int. J. Syst. Evol. Microbiol.">
        <title>The Global Catalogue of Microorganisms (GCM) 10K type strain sequencing project: providing services to taxonomists for standard genome sequencing and annotation.</title>
        <authorList>
            <consortium name="The Broad Institute Genomics Platform"/>
            <consortium name="The Broad Institute Genome Sequencing Center for Infectious Disease"/>
            <person name="Wu L."/>
            <person name="Ma J."/>
        </authorList>
    </citation>
    <scope>NUCLEOTIDE SEQUENCE [LARGE SCALE GENOMIC DNA]</scope>
    <source>
        <strain evidence="4">CGMCC 1.15297</strain>
    </source>
</reference>